<reference evidence="1" key="1">
    <citation type="submission" date="2020-06" db="EMBL/GenBank/DDBJ databases">
        <title>Draft genome sequences of strains closely related to Aspergillus parafelis and Aspergillus hiratsukae.</title>
        <authorList>
            <person name="Dos Santos R.A.C."/>
            <person name="Rivero-Menendez O."/>
            <person name="Steenwyk J.L."/>
            <person name="Mead M.E."/>
            <person name="Goldman G.H."/>
            <person name="Alastruey-Izquierdo A."/>
            <person name="Rokas A."/>
        </authorList>
    </citation>
    <scope>NUCLEOTIDE SEQUENCE</scope>
    <source>
        <strain evidence="1">CNM-CM6106</strain>
    </source>
</reference>
<dbReference type="SUPFAM" id="SSF48208">
    <property type="entry name" value="Six-hairpin glycosidases"/>
    <property type="match status" value="1"/>
</dbReference>
<comment type="caution">
    <text evidence="1">The sequence shown here is derived from an EMBL/GenBank/DDBJ whole genome shotgun (WGS) entry which is preliminary data.</text>
</comment>
<dbReference type="AlphaFoldDB" id="A0A8H6QKR6"/>
<protein>
    <submittedName>
        <fullName evidence="1">Uncharacterized protein</fullName>
    </submittedName>
</protein>
<dbReference type="EMBL" id="JACBAF010001312">
    <property type="protein sequence ID" value="KAF7174624.1"/>
    <property type="molecule type" value="Genomic_DNA"/>
</dbReference>
<evidence type="ECO:0000313" key="1">
    <source>
        <dbReference type="EMBL" id="KAF7174624.1"/>
    </source>
</evidence>
<organism evidence="1 2">
    <name type="scientific">Aspergillus hiratsukae</name>
    <dbReference type="NCBI Taxonomy" id="1194566"/>
    <lineage>
        <taxon>Eukaryota</taxon>
        <taxon>Fungi</taxon>
        <taxon>Dikarya</taxon>
        <taxon>Ascomycota</taxon>
        <taxon>Pezizomycotina</taxon>
        <taxon>Eurotiomycetes</taxon>
        <taxon>Eurotiomycetidae</taxon>
        <taxon>Eurotiales</taxon>
        <taxon>Aspergillaceae</taxon>
        <taxon>Aspergillus</taxon>
        <taxon>Aspergillus subgen. Fumigati</taxon>
    </lineage>
</organism>
<dbReference type="GO" id="GO:0005975">
    <property type="term" value="P:carbohydrate metabolic process"/>
    <property type="evidence" value="ECO:0007669"/>
    <property type="project" value="InterPro"/>
</dbReference>
<evidence type="ECO:0000313" key="2">
    <source>
        <dbReference type="Proteomes" id="UP000662466"/>
    </source>
</evidence>
<sequence length="123" mass="13715">MHREYEKSLADAAQAPDDRYLVLARRVVETVHEILGRTRDGLARLPGASDDNPLGGGLRIGKMDERGPDADGQYHHYLTVWMFALNRLALATGNPSYNEQAVALAKAIHPRFFVNRERESGSD</sequence>
<accession>A0A8H6QKR6</accession>
<dbReference type="InterPro" id="IPR008928">
    <property type="entry name" value="6-hairpin_glycosidase_sf"/>
</dbReference>
<dbReference type="Proteomes" id="UP000662466">
    <property type="component" value="Unassembled WGS sequence"/>
</dbReference>
<gene>
    <name evidence="1" type="ORF">CNMCM6106_000003</name>
</gene>
<name>A0A8H6QKR6_9EURO</name>
<proteinExistence type="predicted"/>